<dbReference type="EMBL" id="REGN01001920">
    <property type="protein sequence ID" value="RNA31595.1"/>
    <property type="molecule type" value="Genomic_DNA"/>
</dbReference>
<sequence>MQNSATFIVVLNFNVIYKCMNRLNIIKILSSKNWKLNHNTLANTIFKLNLSGNINENNKSKHIETNFDASSYNFTGSQNARIINNSLKINGRKLPKINRSFSDESY</sequence>
<reference evidence="1 2" key="1">
    <citation type="journal article" date="2018" name="Sci. Rep.">
        <title>Genomic signatures of local adaptation to the degree of environmental predictability in rotifers.</title>
        <authorList>
            <person name="Franch-Gras L."/>
            <person name="Hahn C."/>
            <person name="Garcia-Roger E.M."/>
            <person name="Carmona M.J."/>
            <person name="Serra M."/>
            <person name="Gomez A."/>
        </authorList>
    </citation>
    <scope>NUCLEOTIDE SEQUENCE [LARGE SCALE GENOMIC DNA]</scope>
    <source>
        <strain evidence="1">HYR1</strain>
    </source>
</reference>
<name>A0A3M7S7I1_BRAPC</name>
<evidence type="ECO:0000313" key="1">
    <source>
        <dbReference type="EMBL" id="RNA31595.1"/>
    </source>
</evidence>
<gene>
    <name evidence="1" type="ORF">BpHYR1_033297</name>
</gene>
<dbReference type="Proteomes" id="UP000276133">
    <property type="component" value="Unassembled WGS sequence"/>
</dbReference>
<protein>
    <submittedName>
        <fullName evidence="1">Uncharacterized protein</fullName>
    </submittedName>
</protein>
<organism evidence="1 2">
    <name type="scientific">Brachionus plicatilis</name>
    <name type="common">Marine rotifer</name>
    <name type="synonym">Brachionus muelleri</name>
    <dbReference type="NCBI Taxonomy" id="10195"/>
    <lineage>
        <taxon>Eukaryota</taxon>
        <taxon>Metazoa</taxon>
        <taxon>Spiralia</taxon>
        <taxon>Gnathifera</taxon>
        <taxon>Rotifera</taxon>
        <taxon>Eurotatoria</taxon>
        <taxon>Monogononta</taxon>
        <taxon>Pseudotrocha</taxon>
        <taxon>Ploima</taxon>
        <taxon>Brachionidae</taxon>
        <taxon>Brachionus</taxon>
    </lineage>
</organism>
<accession>A0A3M7S7I1</accession>
<keyword evidence="2" id="KW-1185">Reference proteome</keyword>
<proteinExistence type="predicted"/>
<evidence type="ECO:0000313" key="2">
    <source>
        <dbReference type="Proteomes" id="UP000276133"/>
    </source>
</evidence>
<dbReference type="AlphaFoldDB" id="A0A3M7S7I1"/>
<comment type="caution">
    <text evidence="1">The sequence shown here is derived from an EMBL/GenBank/DDBJ whole genome shotgun (WGS) entry which is preliminary data.</text>
</comment>